<sequence>MAASVALLSDGFVTAPAVEEDEEAVPLSQSTQLLQRKKEMAAVQLELDKKKDEFLSRMRRCTEREEELAERQDAIKEQVRKFDKFLKENDAKRARALRKAGEEAKIREAREAERVALEAELLRQRAAQGEIEAALRNLERPEQFLARACEHSDYFEDIEAILRRHEVLEATHADLLARVKTSEEQTLQRREELHETRKRTQTEALVNASRIAAHQARLDELRLGAQDEEASLASMESGAKDRLRVLGEVAAAHCCPRPDRISAGVYTQAAQRFVRVCL</sequence>
<dbReference type="InterPro" id="IPR051147">
    <property type="entry name" value="CFAP_domain-containing"/>
</dbReference>
<evidence type="ECO:0000256" key="2">
    <source>
        <dbReference type="SAM" id="Coils"/>
    </source>
</evidence>
<dbReference type="GO" id="GO:0005856">
    <property type="term" value="C:cytoskeleton"/>
    <property type="evidence" value="ECO:0007669"/>
    <property type="project" value="UniProtKB-ARBA"/>
</dbReference>
<evidence type="ECO:0000313" key="4">
    <source>
        <dbReference type="EMBL" id="CAE0536333.1"/>
    </source>
</evidence>
<dbReference type="EMBL" id="HBIR01012230">
    <property type="protein sequence ID" value="CAE0536337.1"/>
    <property type="molecule type" value="Transcribed_RNA"/>
</dbReference>
<protein>
    <recommendedName>
        <fullName evidence="3">DUF4200 domain-containing protein</fullName>
    </recommendedName>
</protein>
<feature type="domain" description="DUF4200" evidence="3">
    <location>
        <begin position="33"/>
        <end position="150"/>
    </location>
</feature>
<evidence type="ECO:0000259" key="3">
    <source>
        <dbReference type="Pfam" id="PF13863"/>
    </source>
</evidence>
<accession>A0A6V2NA07</accession>
<organism evidence="4">
    <name type="scientific">Emiliania huxleyi</name>
    <name type="common">Coccolithophore</name>
    <name type="synonym">Pontosphaera huxleyi</name>
    <dbReference type="NCBI Taxonomy" id="2903"/>
    <lineage>
        <taxon>Eukaryota</taxon>
        <taxon>Haptista</taxon>
        <taxon>Haptophyta</taxon>
        <taxon>Prymnesiophyceae</taxon>
        <taxon>Isochrysidales</taxon>
        <taxon>Noelaerhabdaceae</taxon>
        <taxon>Emiliania</taxon>
    </lineage>
</organism>
<feature type="coiled-coil region" evidence="2">
    <location>
        <begin position="33"/>
        <end position="78"/>
    </location>
</feature>
<proteinExistence type="predicted"/>
<name>A0A6V2NA07_EMIHU</name>
<dbReference type="PANTHER" id="PTHR21683">
    <property type="entry name" value="COILED-COIL DOMAIN-CONTAINING PROTEIN 42 LIKE-2-LIKE-RELATED"/>
    <property type="match status" value="1"/>
</dbReference>
<dbReference type="EMBL" id="HBIR01012228">
    <property type="protein sequence ID" value="CAE0536333.1"/>
    <property type="molecule type" value="Transcribed_RNA"/>
</dbReference>
<dbReference type="InterPro" id="IPR025252">
    <property type="entry name" value="DUF4200"/>
</dbReference>
<evidence type="ECO:0000313" key="5">
    <source>
        <dbReference type="EMBL" id="CAE0536337.1"/>
    </source>
</evidence>
<dbReference type="PANTHER" id="PTHR21683:SF2">
    <property type="entry name" value="COILED-COIL DOMAIN-CONTAINING PROTEIN 42 LIKE-2-LIKE"/>
    <property type="match status" value="1"/>
</dbReference>
<gene>
    <name evidence="4" type="ORF">EHUX00137_LOCUS8911</name>
    <name evidence="5" type="ORF">EHUX00137_LOCUS8913</name>
</gene>
<dbReference type="AlphaFoldDB" id="A0A6V2NA07"/>
<evidence type="ECO:0000256" key="1">
    <source>
        <dbReference type="ARBA" id="ARBA00023054"/>
    </source>
</evidence>
<dbReference type="Pfam" id="PF13863">
    <property type="entry name" value="DUF4200"/>
    <property type="match status" value="1"/>
</dbReference>
<reference evidence="4" key="1">
    <citation type="submission" date="2021-01" db="EMBL/GenBank/DDBJ databases">
        <authorList>
            <person name="Corre E."/>
            <person name="Pelletier E."/>
            <person name="Niang G."/>
            <person name="Scheremetjew M."/>
            <person name="Finn R."/>
            <person name="Kale V."/>
            <person name="Holt S."/>
            <person name="Cochrane G."/>
            <person name="Meng A."/>
            <person name="Brown T."/>
            <person name="Cohen L."/>
        </authorList>
    </citation>
    <scope>NUCLEOTIDE SEQUENCE</scope>
    <source>
        <strain evidence="4">379</strain>
    </source>
</reference>
<keyword evidence="1 2" id="KW-0175">Coiled coil</keyword>